<dbReference type="Proteomes" id="UP000018945">
    <property type="component" value="Unassembled WGS sequence"/>
</dbReference>
<protein>
    <submittedName>
        <fullName evidence="1">Uncharacterized protein</fullName>
    </submittedName>
</protein>
<proteinExistence type="predicted"/>
<evidence type="ECO:0000313" key="1">
    <source>
        <dbReference type="EMBL" id="ETS15726.1"/>
    </source>
</evidence>
<dbReference type="RefSeq" id="WP_260480036.1">
    <property type="nucleotide sequence ID" value="NZ_KI911825.1"/>
</dbReference>
<comment type="caution">
    <text evidence="1">The sequence shown here is derived from an EMBL/GenBank/DDBJ whole genome shotgun (WGS) entry which is preliminary data.</text>
</comment>
<name>W3TWL4_BARQI</name>
<sequence>MVFDNVQSYRKVVLGNDVKVYDNANICGDAYGAQNGFGAIG</sequence>
<evidence type="ECO:0000313" key="2">
    <source>
        <dbReference type="Proteomes" id="UP000018945"/>
    </source>
</evidence>
<dbReference type="HOGENOM" id="CLU_208922_0_0_5"/>
<dbReference type="PATRIC" id="fig|1402976.3.peg.836"/>
<gene>
    <name evidence="1" type="ORF">Q649_00668</name>
</gene>
<accession>W3TWL4</accession>
<reference evidence="1 2" key="1">
    <citation type="submission" date="2013-12" db="EMBL/GenBank/DDBJ databases">
        <title>The Genome Sequence of Bartonella quintana JK 73.</title>
        <authorList>
            <consortium name="The Broad Institute Genomics Platform"/>
            <consortium name="The Broad Institute Genome Sequencing Center for Infectious Disease"/>
            <person name="Feldgarden M."/>
            <person name="Kirby J."/>
            <person name="Birtles R."/>
            <person name="Dasch G."/>
            <person name="Hendrix L."/>
            <person name="Koehler J."/>
            <person name="Kosoy M."/>
            <person name="Young S."/>
            <person name="Zeng Q."/>
            <person name="Gargeya S."/>
            <person name="Fitzgerald M."/>
            <person name="Abouelleil A."/>
            <person name="Alvarado L."/>
            <person name="Chapman S.B."/>
            <person name="Gainer-Dewar J."/>
            <person name="Goldberg J."/>
            <person name="Griggs A."/>
            <person name="Gujja S."/>
            <person name="Hansen M."/>
            <person name="Howarth C."/>
            <person name="Imamovic A."/>
            <person name="Ireland A."/>
            <person name="Larimer J."/>
            <person name="McCowan C."/>
            <person name="Murphy C."/>
            <person name="Pearson M."/>
            <person name="Poon T.W."/>
            <person name="Priest M."/>
            <person name="Roberts A."/>
            <person name="Saif S."/>
            <person name="Shea T."/>
            <person name="Sykes S."/>
            <person name="Wortman J."/>
            <person name="Nusbaum C."/>
            <person name="Birren B."/>
        </authorList>
    </citation>
    <scope>NUCLEOTIDE SEQUENCE [LARGE SCALE GENOMIC DNA]</scope>
    <source>
        <strain evidence="1 2">JK 73</strain>
    </source>
</reference>
<dbReference type="EMBL" id="AZZX01000009">
    <property type="protein sequence ID" value="ETS15726.1"/>
    <property type="molecule type" value="Genomic_DNA"/>
</dbReference>
<organism evidence="1 2">
    <name type="scientific">Bartonella quintana JK 73</name>
    <dbReference type="NCBI Taxonomy" id="1402976"/>
    <lineage>
        <taxon>Bacteria</taxon>
        <taxon>Pseudomonadati</taxon>
        <taxon>Pseudomonadota</taxon>
        <taxon>Alphaproteobacteria</taxon>
        <taxon>Hyphomicrobiales</taxon>
        <taxon>Bartonellaceae</taxon>
        <taxon>Bartonella</taxon>
    </lineage>
</organism>
<dbReference type="AlphaFoldDB" id="W3TWL4"/>